<dbReference type="RefSeq" id="WP_080804428.1">
    <property type="nucleotide sequence ID" value="NZ_LT828547.1"/>
</dbReference>
<evidence type="ECO:0000256" key="5">
    <source>
        <dbReference type="SAM" id="MobiDB-lite"/>
    </source>
</evidence>
<dbReference type="InterPro" id="IPR023753">
    <property type="entry name" value="FAD/NAD-binding_dom"/>
</dbReference>
<dbReference type="SUPFAM" id="SSF54862">
    <property type="entry name" value="4Fe-4S ferredoxins"/>
    <property type="match status" value="1"/>
</dbReference>
<feature type="domain" description="4Fe-4S ferredoxin-type" evidence="6">
    <location>
        <begin position="622"/>
        <end position="652"/>
    </location>
</feature>
<protein>
    <submittedName>
        <fullName evidence="7">Fumarate reductase/succinate dehydrogenase flavoprotein domain protein</fullName>
    </submittedName>
</protein>
<organism evidence="7 8">
    <name type="scientific">Desulfamplus magnetovallimortis</name>
    <dbReference type="NCBI Taxonomy" id="1246637"/>
    <lineage>
        <taxon>Bacteria</taxon>
        <taxon>Pseudomonadati</taxon>
        <taxon>Thermodesulfobacteriota</taxon>
        <taxon>Desulfobacteria</taxon>
        <taxon>Desulfobacterales</taxon>
        <taxon>Desulfobacteraceae</taxon>
        <taxon>Desulfamplus</taxon>
    </lineage>
</organism>
<evidence type="ECO:0000256" key="2">
    <source>
        <dbReference type="ARBA" id="ARBA00023002"/>
    </source>
</evidence>
<keyword evidence="4" id="KW-0411">Iron-sulfur</keyword>
<dbReference type="PANTHER" id="PTHR43498">
    <property type="entry name" value="FERREDOXIN:COB-COM HETERODISULFIDE REDUCTASE SUBUNIT A"/>
    <property type="match status" value="1"/>
</dbReference>
<feature type="compositionally biased region" description="Polar residues" evidence="5">
    <location>
        <begin position="493"/>
        <end position="504"/>
    </location>
</feature>
<name>A0A1W1H6G4_9BACT</name>
<feature type="region of interest" description="Disordered" evidence="5">
    <location>
        <begin position="1"/>
        <end position="47"/>
    </location>
</feature>
<dbReference type="OrthoDB" id="9766627at2"/>
<dbReference type="PANTHER" id="PTHR43498:SF1">
    <property type="entry name" value="COB--COM HETERODISULFIDE REDUCTASE IRON-SULFUR SUBUNIT A"/>
    <property type="match status" value="1"/>
</dbReference>
<evidence type="ECO:0000256" key="3">
    <source>
        <dbReference type="ARBA" id="ARBA00023004"/>
    </source>
</evidence>
<evidence type="ECO:0000256" key="1">
    <source>
        <dbReference type="ARBA" id="ARBA00022723"/>
    </source>
</evidence>
<dbReference type="STRING" id="1246637.MTBBW1_1230018"/>
<dbReference type="Gene3D" id="3.30.70.20">
    <property type="match status" value="1"/>
</dbReference>
<dbReference type="EMBL" id="FWEV01000028">
    <property type="protein sequence ID" value="SLM28047.1"/>
    <property type="molecule type" value="Genomic_DNA"/>
</dbReference>
<accession>A0A1W1H6G4</accession>
<keyword evidence="3" id="KW-0408">Iron</keyword>
<evidence type="ECO:0000259" key="6">
    <source>
        <dbReference type="PROSITE" id="PS51379"/>
    </source>
</evidence>
<dbReference type="PROSITE" id="PS51379">
    <property type="entry name" value="4FE4S_FER_2"/>
    <property type="match status" value="2"/>
</dbReference>
<feature type="compositionally biased region" description="Polar residues" evidence="5">
    <location>
        <begin position="30"/>
        <end position="39"/>
    </location>
</feature>
<feature type="region of interest" description="Disordered" evidence="5">
    <location>
        <begin position="482"/>
        <end position="512"/>
    </location>
</feature>
<dbReference type="InterPro" id="IPR017896">
    <property type="entry name" value="4Fe4S_Fe-S-bd"/>
</dbReference>
<keyword evidence="2" id="KW-0560">Oxidoreductase</keyword>
<dbReference type="Proteomes" id="UP000191931">
    <property type="component" value="Unassembled WGS sequence"/>
</dbReference>
<reference evidence="7 8" key="1">
    <citation type="submission" date="2017-03" db="EMBL/GenBank/DDBJ databases">
        <authorList>
            <person name="Afonso C.L."/>
            <person name="Miller P.J."/>
            <person name="Scott M.A."/>
            <person name="Spackman E."/>
            <person name="Goraichik I."/>
            <person name="Dimitrov K.M."/>
            <person name="Suarez D.L."/>
            <person name="Swayne D.E."/>
        </authorList>
    </citation>
    <scope>NUCLEOTIDE SEQUENCE [LARGE SCALE GENOMIC DNA]</scope>
    <source>
        <strain evidence="7">PRJEB14757</strain>
    </source>
</reference>
<proteinExistence type="predicted"/>
<keyword evidence="1" id="KW-0479">Metal-binding</keyword>
<dbReference type="AlphaFoldDB" id="A0A1W1H6G4"/>
<dbReference type="InterPro" id="IPR039650">
    <property type="entry name" value="HdrA-like"/>
</dbReference>
<dbReference type="GO" id="GO:0046872">
    <property type="term" value="F:metal ion binding"/>
    <property type="evidence" value="ECO:0007669"/>
    <property type="project" value="UniProtKB-KW"/>
</dbReference>
<dbReference type="Gene3D" id="3.40.50.720">
    <property type="entry name" value="NAD(P)-binding Rossmann-like Domain"/>
    <property type="match status" value="1"/>
</dbReference>
<gene>
    <name evidence="7" type="ORF">MTBBW1_1230018</name>
</gene>
<dbReference type="Pfam" id="PF07992">
    <property type="entry name" value="Pyr_redox_2"/>
    <property type="match status" value="1"/>
</dbReference>
<dbReference type="GO" id="GO:0016491">
    <property type="term" value="F:oxidoreductase activity"/>
    <property type="evidence" value="ECO:0007669"/>
    <property type="project" value="UniProtKB-KW"/>
</dbReference>
<dbReference type="GO" id="GO:0051536">
    <property type="term" value="F:iron-sulfur cluster binding"/>
    <property type="evidence" value="ECO:0007669"/>
    <property type="project" value="UniProtKB-KW"/>
</dbReference>
<evidence type="ECO:0000256" key="4">
    <source>
        <dbReference type="ARBA" id="ARBA00023014"/>
    </source>
</evidence>
<evidence type="ECO:0000313" key="8">
    <source>
        <dbReference type="Proteomes" id="UP000191931"/>
    </source>
</evidence>
<feature type="compositionally biased region" description="Basic and acidic residues" evidence="5">
    <location>
        <begin position="1"/>
        <end position="11"/>
    </location>
</feature>
<dbReference type="Pfam" id="PF13187">
    <property type="entry name" value="Fer4_9"/>
    <property type="match status" value="1"/>
</dbReference>
<dbReference type="SUPFAM" id="SSF51971">
    <property type="entry name" value="Nucleotide-binding domain"/>
    <property type="match status" value="1"/>
</dbReference>
<keyword evidence="8" id="KW-1185">Reference proteome</keyword>
<sequence length="714" mass="76552">MNDQTEIRQPETEQNETVPATGQAEKEKSATSQTGNGKNESGESEAKDKKQKVGVYICYCGGNISDHVDVEAVRERMEKLPDVAISRTNMFMCSDPGQELIIEDLKNGLVDRVVVASCAPSLHETTFRSAIERAGANPFIYEHANIREQVSWVHHGDPATDKATTLVAAAAAKAGLLKPLEPVRVDAKKHTTVIGGGISGMTTALGIADKGIDVALIEKTSAPGGMLNRLDRLAPTGEYAADIIEKLTRKINAHKRITLHTDCDIVDVTGYVGNFVITIKNNRNTQKGAGSKTSELKNGAIKTGSIAKGTSETELHEAGTTGAGVIETGAIVMATGSHTYIPVPGEFGYGRNKQVITLEELISQLKKVNIPESSSKFSRELFTWNGRKIRSIAMIHCVGSRQIPGIHEPGSSGYLNEYCSRTCCSAMLNASVTIRKAFPGTTVYEMYRDIRTYGRGQEELYNRAAENKVIFMRFEAGAEPEVKTREELESDTSDNLRSPASQAFNGRRSGEPQFPLNVTVQDTLTFGETFDIPVDLVVLATGVEPNDVSSLVKAMKIPVGTDRFLLEVHPKLRPVEFPVAGIFLAGTCQAPMDAGEASNAAGAAAAKAAALLNKGYIELPPFVAEVNEERCTGCGSCVEACIKEGALNMVEIETSRNSGASDEKVKVARVTPAICLGCGACVAVCQDSAIDLNGWALKQYEKMVDAIVADGMAA</sequence>
<feature type="domain" description="4Fe-4S ferredoxin-type" evidence="6">
    <location>
        <begin position="666"/>
        <end position="695"/>
    </location>
</feature>
<evidence type="ECO:0000313" key="7">
    <source>
        <dbReference type="EMBL" id="SLM28047.1"/>
    </source>
</evidence>